<name>A0A3A1QUD7_9BACI</name>
<dbReference type="EMBL" id="QXIR01000041">
    <property type="protein sequence ID" value="RIW28707.1"/>
    <property type="molecule type" value="Genomic_DNA"/>
</dbReference>
<accession>A0A3A1QUD7</accession>
<dbReference type="OrthoDB" id="2428213at2"/>
<protein>
    <submittedName>
        <fullName evidence="2">DUF4181 domain-containing protein</fullName>
    </submittedName>
</protein>
<dbReference type="Pfam" id="PF13789">
    <property type="entry name" value="DUF4181"/>
    <property type="match status" value="1"/>
</dbReference>
<proteinExistence type="predicted"/>
<reference evidence="2 3" key="1">
    <citation type="submission" date="2018-09" db="EMBL/GenBank/DDBJ databases">
        <title>Bacillus saliacetes sp. nov., isolated from Thai shrimp paste (Ka-pi).</title>
        <authorList>
            <person name="Daroonpunt R."/>
            <person name="Tanasupawat S."/>
            <person name="Yiamsombut S."/>
        </authorList>
    </citation>
    <scope>NUCLEOTIDE SEQUENCE [LARGE SCALE GENOMIC DNA]</scope>
    <source>
        <strain evidence="2 3">SKP7-4</strain>
    </source>
</reference>
<keyword evidence="1" id="KW-1133">Transmembrane helix</keyword>
<keyword evidence="1" id="KW-0812">Transmembrane</keyword>
<dbReference type="Proteomes" id="UP000265801">
    <property type="component" value="Unassembled WGS sequence"/>
</dbReference>
<organism evidence="2 3">
    <name type="scientific">Bacillus salacetis</name>
    <dbReference type="NCBI Taxonomy" id="2315464"/>
    <lineage>
        <taxon>Bacteria</taxon>
        <taxon>Bacillati</taxon>
        <taxon>Bacillota</taxon>
        <taxon>Bacilli</taxon>
        <taxon>Bacillales</taxon>
        <taxon>Bacillaceae</taxon>
        <taxon>Bacillus</taxon>
    </lineage>
</organism>
<evidence type="ECO:0000256" key="1">
    <source>
        <dbReference type="SAM" id="Phobius"/>
    </source>
</evidence>
<feature type="transmembrane region" description="Helical" evidence="1">
    <location>
        <begin position="96"/>
        <end position="113"/>
    </location>
</feature>
<feature type="transmembrane region" description="Helical" evidence="1">
    <location>
        <begin position="39"/>
        <end position="58"/>
    </location>
</feature>
<gene>
    <name evidence="2" type="ORF">D3H55_21200</name>
</gene>
<evidence type="ECO:0000313" key="3">
    <source>
        <dbReference type="Proteomes" id="UP000265801"/>
    </source>
</evidence>
<keyword evidence="1" id="KW-0472">Membrane</keyword>
<dbReference type="InterPro" id="IPR025441">
    <property type="entry name" value="DUF4181"/>
</dbReference>
<evidence type="ECO:0000313" key="2">
    <source>
        <dbReference type="EMBL" id="RIW28707.1"/>
    </source>
</evidence>
<sequence length="115" mass="13820">MVIWIAKLILRKVFHIEKVKKKFFSNNYINDRHRKIDKWIRTISTIMFVFLILLQINYFEEATYLFASGVLSILILEYSVRLFFEWKYSSQPKQAILTFTEMFLGATALLLLFQI</sequence>
<keyword evidence="3" id="KW-1185">Reference proteome</keyword>
<comment type="caution">
    <text evidence="2">The sequence shown here is derived from an EMBL/GenBank/DDBJ whole genome shotgun (WGS) entry which is preliminary data.</text>
</comment>
<feature type="transmembrane region" description="Helical" evidence="1">
    <location>
        <begin position="64"/>
        <end position="84"/>
    </location>
</feature>
<dbReference type="AlphaFoldDB" id="A0A3A1QUD7"/>